<proteinExistence type="predicted"/>
<dbReference type="EMBL" id="JANEYF010003454">
    <property type="protein sequence ID" value="KAJ8936168.1"/>
    <property type="molecule type" value="Genomic_DNA"/>
</dbReference>
<gene>
    <name evidence="1" type="ORF">NQ314_012464</name>
</gene>
<evidence type="ECO:0000313" key="1">
    <source>
        <dbReference type="EMBL" id="KAJ8936168.1"/>
    </source>
</evidence>
<evidence type="ECO:0000313" key="2">
    <source>
        <dbReference type="Proteomes" id="UP001162156"/>
    </source>
</evidence>
<name>A0AAV8XB94_9CUCU</name>
<keyword evidence="2" id="KW-1185">Reference proteome</keyword>
<comment type="caution">
    <text evidence="1">The sequence shown here is derived from an EMBL/GenBank/DDBJ whole genome shotgun (WGS) entry which is preliminary data.</text>
</comment>
<evidence type="ECO:0008006" key="3">
    <source>
        <dbReference type="Google" id="ProtNLM"/>
    </source>
</evidence>
<reference evidence="1" key="1">
    <citation type="journal article" date="2023" name="Insect Mol. Biol.">
        <title>Genome sequencing provides insights into the evolution of gene families encoding plant cell wall-degrading enzymes in longhorned beetles.</title>
        <authorList>
            <person name="Shin N.R."/>
            <person name="Okamura Y."/>
            <person name="Kirsch R."/>
            <person name="Pauchet Y."/>
        </authorList>
    </citation>
    <scope>NUCLEOTIDE SEQUENCE</scope>
    <source>
        <strain evidence="1">RBIC_L_NR</strain>
    </source>
</reference>
<sequence>MEGDTWSIVKFLEDDSVAAVPTKWLVEKESYNIARQTCRKAEDTSDLNTDVNERKRRKIIKRKISTSSDDDDNDVLLKPLPKLIKRVSPKNTNRNASILQDISVSEIIENEIPIIPKTPSVSVTTQSVSITTPCISATTPSVSVTSICAQKYFIEDYRKRNQKNVNEMRRVGGKDTQDLVRRTLGLMISNPLAAKYSWLGRRQKAAFKEFALAKLIIEVALNVKKCPKEGGGSGHFQLVKTGQGPDKKTRIVSILFITNLL</sequence>
<dbReference type="AlphaFoldDB" id="A0AAV8XB94"/>
<organism evidence="1 2">
    <name type="scientific">Rhamnusium bicolor</name>
    <dbReference type="NCBI Taxonomy" id="1586634"/>
    <lineage>
        <taxon>Eukaryota</taxon>
        <taxon>Metazoa</taxon>
        <taxon>Ecdysozoa</taxon>
        <taxon>Arthropoda</taxon>
        <taxon>Hexapoda</taxon>
        <taxon>Insecta</taxon>
        <taxon>Pterygota</taxon>
        <taxon>Neoptera</taxon>
        <taxon>Endopterygota</taxon>
        <taxon>Coleoptera</taxon>
        <taxon>Polyphaga</taxon>
        <taxon>Cucujiformia</taxon>
        <taxon>Chrysomeloidea</taxon>
        <taxon>Cerambycidae</taxon>
        <taxon>Lepturinae</taxon>
        <taxon>Rhagiini</taxon>
        <taxon>Rhamnusium</taxon>
    </lineage>
</organism>
<protein>
    <recommendedName>
        <fullName evidence="3">DUF4806 domain-containing protein</fullName>
    </recommendedName>
</protein>
<dbReference type="Proteomes" id="UP001162156">
    <property type="component" value="Unassembled WGS sequence"/>
</dbReference>
<accession>A0AAV8XB94</accession>